<name>A0A0F9M976_9ZZZZ</name>
<protein>
    <recommendedName>
        <fullName evidence="2">NTP pyrophosphohydrolase MazG putative catalytic core domain-containing protein</fullName>
    </recommendedName>
</protein>
<evidence type="ECO:0008006" key="2">
    <source>
        <dbReference type="Google" id="ProtNLM"/>
    </source>
</evidence>
<sequence>MEKNMNEEEIILFTEIMIDRLNVKNEEYGGKTWKIATPHHLINHLRKQVDKLEKCVMEKNKKISEKSADVANFAMMIADVCGGL</sequence>
<proteinExistence type="predicted"/>
<dbReference type="AlphaFoldDB" id="A0A0F9M976"/>
<reference evidence="1" key="1">
    <citation type="journal article" date="2015" name="Nature">
        <title>Complex archaea that bridge the gap between prokaryotes and eukaryotes.</title>
        <authorList>
            <person name="Spang A."/>
            <person name="Saw J.H."/>
            <person name="Jorgensen S.L."/>
            <person name="Zaremba-Niedzwiedzka K."/>
            <person name="Martijn J."/>
            <person name="Lind A.E."/>
            <person name="van Eijk R."/>
            <person name="Schleper C."/>
            <person name="Guy L."/>
            <person name="Ettema T.J."/>
        </authorList>
    </citation>
    <scope>NUCLEOTIDE SEQUENCE</scope>
</reference>
<gene>
    <name evidence="1" type="ORF">LCGC14_1488780</name>
</gene>
<dbReference type="EMBL" id="LAZR01010683">
    <property type="protein sequence ID" value="KKM65687.1"/>
    <property type="molecule type" value="Genomic_DNA"/>
</dbReference>
<accession>A0A0F9M976</accession>
<organism evidence="1">
    <name type="scientific">marine sediment metagenome</name>
    <dbReference type="NCBI Taxonomy" id="412755"/>
    <lineage>
        <taxon>unclassified sequences</taxon>
        <taxon>metagenomes</taxon>
        <taxon>ecological metagenomes</taxon>
    </lineage>
</organism>
<comment type="caution">
    <text evidence="1">The sequence shown here is derived from an EMBL/GenBank/DDBJ whole genome shotgun (WGS) entry which is preliminary data.</text>
</comment>
<evidence type="ECO:0000313" key="1">
    <source>
        <dbReference type="EMBL" id="KKM65687.1"/>
    </source>
</evidence>